<reference evidence="1" key="2">
    <citation type="submission" date="2020-06" db="EMBL/GenBank/DDBJ databases">
        <title>Helianthus annuus Genome sequencing and assembly Release 2.</title>
        <authorList>
            <person name="Gouzy J."/>
            <person name="Langlade N."/>
            <person name="Munos S."/>
        </authorList>
    </citation>
    <scope>NUCLEOTIDE SEQUENCE</scope>
    <source>
        <tissue evidence="1">Leaves</tissue>
    </source>
</reference>
<dbReference type="EMBL" id="MNCJ02000326">
    <property type="protein sequence ID" value="KAF5784429.1"/>
    <property type="molecule type" value="Genomic_DNA"/>
</dbReference>
<dbReference type="AlphaFoldDB" id="A0A9K3N2B6"/>
<name>A0A9K3N2B6_HELAN</name>
<accession>A0A9K3N2B6</accession>
<dbReference type="Gramene" id="mRNA:HanXRQr2_Chr11g0519431">
    <property type="protein sequence ID" value="CDS:HanXRQr2_Chr11g0519431.1"/>
    <property type="gene ID" value="HanXRQr2_Chr11g0519431"/>
</dbReference>
<proteinExistence type="predicted"/>
<protein>
    <submittedName>
        <fullName evidence="1">Uncharacterized protein</fullName>
    </submittedName>
</protein>
<dbReference type="Proteomes" id="UP000215914">
    <property type="component" value="Unassembled WGS sequence"/>
</dbReference>
<sequence>MPLEVSKARKSLTHDDEVVIVKRAIEEGQGLVVVVSKLDLVEERLYDRVVKAVPQEIETIIPQVS</sequence>
<keyword evidence="2" id="KW-1185">Reference proteome</keyword>
<reference evidence="1" key="1">
    <citation type="journal article" date="2017" name="Nature">
        <title>The sunflower genome provides insights into oil metabolism, flowering and Asterid evolution.</title>
        <authorList>
            <person name="Badouin H."/>
            <person name="Gouzy J."/>
            <person name="Grassa C.J."/>
            <person name="Murat F."/>
            <person name="Staton S.E."/>
            <person name="Cottret L."/>
            <person name="Lelandais-Briere C."/>
            <person name="Owens G.L."/>
            <person name="Carrere S."/>
            <person name="Mayjonade B."/>
            <person name="Legrand L."/>
            <person name="Gill N."/>
            <person name="Kane N.C."/>
            <person name="Bowers J.E."/>
            <person name="Hubner S."/>
            <person name="Bellec A."/>
            <person name="Berard A."/>
            <person name="Berges H."/>
            <person name="Blanchet N."/>
            <person name="Boniface M.C."/>
            <person name="Brunel D."/>
            <person name="Catrice O."/>
            <person name="Chaidir N."/>
            <person name="Claudel C."/>
            <person name="Donnadieu C."/>
            <person name="Faraut T."/>
            <person name="Fievet G."/>
            <person name="Helmstetter N."/>
            <person name="King M."/>
            <person name="Knapp S.J."/>
            <person name="Lai Z."/>
            <person name="Le Paslier M.C."/>
            <person name="Lippi Y."/>
            <person name="Lorenzon L."/>
            <person name="Mandel J.R."/>
            <person name="Marage G."/>
            <person name="Marchand G."/>
            <person name="Marquand E."/>
            <person name="Bret-Mestries E."/>
            <person name="Morien E."/>
            <person name="Nambeesan S."/>
            <person name="Nguyen T."/>
            <person name="Pegot-Espagnet P."/>
            <person name="Pouilly N."/>
            <person name="Raftis F."/>
            <person name="Sallet E."/>
            <person name="Schiex T."/>
            <person name="Thomas J."/>
            <person name="Vandecasteele C."/>
            <person name="Vares D."/>
            <person name="Vear F."/>
            <person name="Vautrin S."/>
            <person name="Crespi M."/>
            <person name="Mangin B."/>
            <person name="Burke J.M."/>
            <person name="Salse J."/>
            <person name="Munos S."/>
            <person name="Vincourt P."/>
            <person name="Rieseberg L.H."/>
            <person name="Langlade N.B."/>
        </authorList>
    </citation>
    <scope>NUCLEOTIDE SEQUENCE</scope>
    <source>
        <tissue evidence="1">Leaves</tissue>
    </source>
</reference>
<gene>
    <name evidence="1" type="ORF">HanXRQr2_Chr11g0519431</name>
</gene>
<comment type="caution">
    <text evidence="1">The sequence shown here is derived from an EMBL/GenBank/DDBJ whole genome shotgun (WGS) entry which is preliminary data.</text>
</comment>
<evidence type="ECO:0000313" key="2">
    <source>
        <dbReference type="Proteomes" id="UP000215914"/>
    </source>
</evidence>
<organism evidence="1 2">
    <name type="scientific">Helianthus annuus</name>
    <name type="common">Common sunflower</name>
    <dbReference type="NCBI Taxonomy" id="4232"/>
    <lineage>
        <taxon>Eukaryota</taxon>
        <taxon>Viridiplantae</taxon>
        <taxon>Streptophyta</taxon>
        <taxon>Embryophyta</taxon>
        <taxon>Tracheophyta</taxon>
        <taxon>Spermatophyta</taxon>
        <taxon>Magnoliopsida</taxon>
        <taxon>eudicotyledons</taxon>
        <taxon>Gunneridae</taxon>
        <taxon>Pentapetalae</taxon>
        <taxon>asterids</taxon>
        <taxon>campanulids</taxon>
        <taxon>Asterales</taxon>
        <taxon>Asteraceae</taxon>
        <taxon>Asteroideae</taxon>
        <taxon>Heliantheae alliance</taxon>
        <taxon>Heliantheae</taxon>
        <taxon>Helianthus</taxon>
    </lineage>
</organism>
<evidence type="ECO:0000313" key="1">
    <source>
        <dbReference type="EMBL" id="KAF5784429.1"/>
    </source>
</evidence>